<dbReference type="AlphaFoldDB" id="A0AAU8TQW3"/>
<organism evidence="1 2">
    <name type="scientific">Paraburkholderia fungorum</name>
    <dbReference type="NCBI Taxonomy" id="134537"/>
    <lineage>
        <taxon>Bacteria</taxon>
        <taxon>Pseudomonadati</taxon>
        <taxon>Pseudomonadota</taxon>
        <taxon>Betaproteobacteria</taxon>
        <taxon>Burkholderiales</taxon>
        <taxon>Burkholderiaceae</taxon>
        <taxon>Paraburkholderia</taxon>
    </lineage>
</organism>
<protein>
    <submittedName>
        <fullName evidence="1">Transcriptional regulator, TetR family domain protein</fullName>
    </submittedName>
</protein>
<dbReference type="RefSeq" id="WP_030098848.1">
    <property type="nucleotide sequence ID" value="NZ_CP010027.1"/>
</dbReference>
<evidence type="ECO:0000313" key="2">
    <source>
        <dbReference type="Proteomes" id="UP000032614"/>
    </source>
</evidence>
<sequence>MNHPGLYAASGDKRALYLTTLERYIEAGRLPKLASAILHSLALRSRAGDSRASLRATAVAGVALLCGDAGS</sequence>
<proteinExistence type="predicted"/>
<name>A0AAU8TQW3_9BURK</name>
<dbReference type="GeneID" id="66518420"/>
<reference evidence="1 2" key="1">
    <citation type="journal article" date="2015" name="Genome Announc.">
        <title>Complete genome sequences for 59 burkholderia isolates, both pathogenic and near neighbor.</title>
        <authorList>
            <person name="Johnson S.L."/>
            <person name="Bishop-Lilly K.A."/>
            <person name="Ladner J.T."/>
            <person name="Daligault H.E."/>
            <person name="Davenport K.W."/>
            <person name="Jaissle J."/>
            <person name="Frey K.G."/>
            <person name="Koroleva G.I."/>
            <person name="Bruce D.C."/>
            <person name="Coyne S.R."/>
            <person name="Broomall S.M."/>
            <person name="Li P.E."/>
            <person name="Teshima H."/>
            <person name="Gibbons H.S."/>
            <person name="Palacios G.F."/>
            <person name="Rosenzweig C.N."/>
            <person name="Redden C.L."/>
            <person name="Xu Y."/>
            <person name="Minogue T.D."/>
            <person name="Chain P.S."/>
        </authorList>
    </citation>
    <scope>NUCLEOTIDE SEQUENCE [LARGE SCALE GENOMIC DNA]</scope>
    <source>
        <strain evidence="1 2">ATCC BAA-463</strain>
    </source>
</reference>
<evidence type="ECO:0000313" key="1">
    <source>
        <dbReference type="EMBL" id="AJZ63875.1"/>
    </source>
</evidence>
<accession>A0AAU8TQW3</accession>
<gene>
    <name evidence="1" type="ORF">OI25_4543</name>
</gene>
<dbReference type="EMBL" id="CP010027">
    <property type="protein sequence ID" value="AJZ63875.1"/>
    <property type="molecule type" value="Genomic_DNA"/>
</dbReference>
<dbReference type="Proteomes" id="UP000032614">
    <property type="component" value="Chromosome 2"/>
</dbReference>
<dbReference type="KEGG" id="bfn:OI25_4543"/>